<accession>A0A9P4JYH6</accession>
<name>A0A9P4JYH6_9PLEO</name>
<evidence type="ECO:0000313" key="8">
    <source>
        <dbReference type="EMBL" id="KAF2204838.1"/>
    </source>
</evidence>
<evidence type="ECO:0000256" key="3">
    <source>
        <dbReference type="ARBA" id="ARBA00023015"/>
    </source>
</evidence>
<feature type="compositionally biased region" description="Polar residues" evidence="6">
    <location>
        <begin position="799"/>
        <end position="824"/>
    </location>
</feature>
<comment type="subcellular location">
    <subcellularLocation>
        <location evidence="1">Nucleus</location>
    </subcellularLocation>
</comment>
<dbReference type="GO" id="GO:0005634">
    <property type="term" value="C:nucleus"/>
    <property type="evidence" value="ECO:0007669"/>
    <property type="project" value="UniProtKB-SubCell"/>
</dbReference>
<dbReference type="CDD" id="cd00067">
    <property type="entry name" value="GAL4"/>
    <property type="match status" value="1"/>
</dbReference>
<feature type="region of interest" description="Disordered" evidence="6">
    <location>
        <begin position="796"/>
        <end position="824"/>
    </location>
</feature>
<keyword evidence="5" id="KW-0539">Nucleus</keyword>
<evidence type="ECO:0000256" key="6">
    <source>
        <dbReference type="SAM" id="MobiDB-lite"/>
    </source>
</evidence>
<evidence type="ECO:0000256" key="5">
    <source>
        <dbReference type="ARBA" id="ARBA00023242"/>
    </source>
</evidence>
<dbReference type="CDD" id="cd12148">
    <property type="entry name" value="fungal_TF_MHR"/>
    <property type="match status" value="1"/>
</dbReference>
<dbReference type="GO" id="GO:0000981">
    <property type="term" value="F:DNA-binding transcription factor activity, RNA polymerase II-specific"/>
    <property type="evidence" value="ECO:0007669"/>
    <property type="project" value="InterPro"/>
</dbReference>
<keyword evidence="4" id="KW-0804">Transcription</keyword>
<dbReference type="OrthoDB" id="5370478at2759"/>
<feature type="region of interest" description="Disordered" evidence="6">
    <location>
        <begin position="731"/>
        <end position="750"/>
    </location>
</feature>
<dbReference type="InterPro" id="IPR036864">
    <property type="entry name" value="Zn2-C6_fun-type_DNA-bd_sf"/>
</dbReference>
<reference evidence="8" key="1">
    <citation type="journal article" date="2020" name="Stud. Mycol.">
        <title>101 Dothideomycetes genomes: a test case for predicting lifestyles and emergence of pathogens.</title>
        <authorList>
            <person name="Haridas S."/>
            <person name="Albert R."/>
            <person name="Binder M."/>
            <person name="Bloem J."/>
            <person name="Labutti K."/>
            <person name="Salamov A."/>
            <person name="Andreopoulos B."/>
            <person name="Baker S."/>
            <person name="Barry K."/>
            <person name="Bills G."/>
            <person name="Bluhm B."/>
            <person name="Cannon C."/>
            <person name="Castanera R."/>
            <person name="Culley D."/>
            <person name="Daum C."/>
            <person name="Ezra D."/>
            <person name="Gonzalez J."/>
            <person name="Henrissat B."/>
            <person name="Kuo A."/>
            <person name="Liang C."/>
            <person name="Lipzen A."/>
            <person name="Lutzoni F."/>
            <person name="Magnuson J."/>
            <person name="Mondo S."/>
            <person name="Nolan M."/>
            <person name="Ohm R."/>
            <person name="Pangilinan J."/>
            <person name="Park H.-J."/>
            <person name="Ramirez L."/>
            <person name="Alfaro M."/>
            <person name="Sun H."/>
            <person name="Tritt A."/>
            <person name="Yoshinaga Y."/>
            <person name="Zwiers L.-H."/>
            <person name="Turgeon B."/>
            <person name="Goodwin S."/>
            <person name="Spatafora J."/>
            <person name="Crous P."/>
            <person name="Grigoriev I."/>
        </authorList>
    </citation>
    <scope>NUCLEOTIDE SEQUENCE</scope>
    <source>
        <strain evidence="8">ATCC 74209</strain>
    </source>
</reference>
<keyword evidence="2" id="KW-0479">Metal-binding</keyword>
<feature type="domain" description="Zn(2)-C6 fungal-type" evidence="7">
    <location>
        <begin position="6"/>
        <end position="38"/>
    </location>
</feature>
<protein>
    <recommendedName>
        <fullName evidence="7">Zn(2)-C6 fungal-type domain-containing protein</fullName>
    </recommendedName>
</protein>
<feature type="region of interest" description="Disordered" evidence="6">
    <location>
        <begin position="363"/>
        <end position="408"/>
    </location>
</feature>
<evidence type="ECO:0000256" key="2">
    <source>
        <dbReference type="ARBA" id="ARBA00022723"/>
    </source>
</evidence>
<dbReference type="Gene3D" id="4.10.240.10">
    <property type="entry name" value="Zn(2)-C6 fungal-type DNA-binding domain"/>
    <property type="match status" value="1"/>
</dbReference>
<feature type="region of interest" description="Disordered" evidence="6">
    <location>
        <begin position="40"/>
        <end position="89"/>
    </location>
</feature>
<evidence type="ECO:0000256" key="4">
    <source>
        <dbReference type="ARBA" id="ARBA00023163"/>
    </source>
</evidence>
<dbReference type="SUPFAM" id="SSF57701">
    <property type="entry name" value="Zn2/Cys6 DNA-binding domain"/>
    <property type="match status" value="1"/>
</dbReference>
<dbReference type="SMART" id="SM00906">
    <property type="entry name" value="Fungal_trans"/>
    <property type="match status" value="1"/>
</dbReference>
<dbReference type="PANTHER" id="PTHR47338:SF5">
    <property type="entry name" value="ZN(II)2CYS6 TRANSCRIPTION FACTOR (EUROFUNG)"/>
    <property type="match status" value="1"/>
</dbReference>
<dbReference type="GO" id="GO:0008270">
    <property type="term" value="F:zinc ion binding"/>
    <property type="evidence" value="ECO:0007669"/>
    <property type="project" value="InterPro"/>
</dbReference>
<dbReference type="AlphaFoldDB" id="A0A9P4JYH6"/>
<sequence length="937" mass="104590">MRSSIACARCRRSKTKCVNNGVNTTCRACESSGRQCTYPPPAVGGGVSRRESLMGSHPSRGGTTPGETPRRARPKRAIAPSNSNKESARPLLDALDATLLTPKVWQELFDIFQQHFSTDFPFLHTPTFLNHLRQTSLQSPPGEAYNTKPEPPRHPSASPMLLLSFLALTARFHPAIVAHHSPPTQNRRSNPIVASEYYATAARSYMDMFAPATLERVQSHLMVGFHDWGMNQGLTAWQSIGHAIRMAQALGLQFEQELDDMPQSVSLALSPEVHQLGVKPDRLSRNTILNKSDEFIEQEIRRRTFWSCFIMDRYLSGGKYRPTMLRVEELRIQLPSSERAFMFGEKVRTSVLGDEMDGVAGRAEIQNQRRSSGMLVTRNGDPERGQEMRNGSYGSHGDPGRNSDDNTRWEVGPDEGLLSRFIKVFDLYHDVAKWSIAGGRRVEKHPPWDHRSKFYNYQRQLSAFMDSLPRHLTLTQANISAHIASRTSTPYTLIHVVHLLCIIFLHREYVPFIPIRCSKPQGPLDPPLFPPDEYHIPPGFWDDSARELFKAARDLVDLVRTCQEWQVLVETPIVGFAIYTAAFCGVYCISFPKMDPNGFMCTRMQRMPNGSSTPADKSGSEAVQKALELTGEMAKRLQMADGWCRTIKRVYNYFTKFKKDFHRASRSLEASSESGSSSESYRHLSLREGGVGGGLEEYKQFEKIFKEFGDLEDEDLDMHDADSDGLNARLGHGLSEPSETGSAAVKSENMDVVDETQESASARQDRWNAINIIATRAGGSNSAPILNGAIPNHYHQHVPSPSQASSVPTHPEFSQQYSPHNSNGANALGHIQSYPPNAATESAQRASLSLQQNMTDASVNTPQQQHAALMATQSAGKFSPAAKEAWYNNMSPETRFGGVDIAAFHAGDNWNQWALQARDEGQTQGQWMGAIYARDWC</sequence>
<feature type="compositionally biased region" description="Basic and acidic residues" evidence="6">
    <location>
        <begin position="398"/>
        <end position="408"/>
    </location>
</feature>
<dbReference type="InterPro" id="IPR050815">
    <property type="entry name" value="TF_fung"/>
</dbReference>
<keyword evidence="9" id="KW-1185">Reference proteome</keyword>
<evidence type="ECO:0000256" key="1">
    <source>
        <dbReference type="ARBA" id="ARBA00004123"/>
    </source>
</evidence>
<organism evidence="8 9">
    <name type="scientific">Delitschia confertaspora ATCC 74209</name>
    <dbReference type="NCBI Taxonomy" id="1513339"/>
    <lineage>
        <taxon>Eukaryota</taxon>
        <taxon>Fungi</taxon>
        <taxon>Dikarya</taxon>
        <taxon>Ascomycota</taxon>
        <taxon>Pezizomycotina</taxon>
        <taxon>Dothideomycetes</taxon>
        <taxon>Pleosporomycetidae</taxon>
        <taxon>Pleosporales</taxon>
        <taxon>Delitschiaceae</taxon>
        <taxon>Delitschia</taxon>
    </lineage>
</organism>
<dbReference type="PANTHER" id="PTHR47338">
    <property type="entry name" value="ZN(II)2CYS6 TRANSCRIPTION FACTOR (EUROFUNG)-RELATED"/>
    <property type="match status" value="1"/>
</dbReference>
<dbReference type="Pfam" id="PF04082">
    <property type="entry name" value="Fungal_trans"/>
    <property type="match status" value="1"/>
</dbReference>
<dbReference type="InterPro" id="IPR007219">
    <property type="entry name" value="XnlR_reg_dom"/>
</dbReference>
<dbReference type="PROSITE" id="PS50048">
    <property type="entry name" value="ZN2_CY6_FUNGAL_2"/>
    <property type="match status" value="1"/>
</dbReference>
<gene>
    <name evidence="8" type="ORF">GQ43DRAFT_108989</name>
</gene>
<dbReference type="SMART" id="SM00066">
    <property type="entry name" value="GAL4"/>
    <property type="match status" value="1"/>
</dbReference>
<comment type="caution">
    <text evidence="8">The sequence shown here is derived from an EMBL/GenBank/DDBJ whole genome shotgun (WGS) entry which is preliminary data.</text>
</comment>
<evidence type="ECO:0000313" key="9">
    <source>
        <dbReference type="Proteomes" id="UP000799536"/>
    </source>
</evidence>
<proteinExistence type="predicted"/>
<dbReference type="GO" id="GO:0006351">
    <property type="term" value="P:DNA-templated transcription"/>
    <property type="evidence" value="ECO:0007669"/>
    <property type="project" value="InterPro"/>
</dbReference>
<keyword evidence="3" id="KW-0805">Transcription regulation</keyword>
<dbReference type="Pfam" id="PF00172">
    <property type="entry name" value="Zn_clus"/>
    <property type="match status" value="1"/>
</dbReference>
<dbReference type="EMBL" id="ML993867">
    <property type="protein sequence ID" value="KAF2204838.1"/>
    <property type="molecule type" value="Genomic_DNA"/>
</dbReference>
<dbReference type="InterPro" id="IPR001138">
    <property type="entry name" value="Zn2Cys6_DnaBD"/>
</dbReference>
<dbReference type="PROSITE" id="PS00463">
    <property type="entry name" value="ZN2_CY6_FUNGAL_1"/>
    <property type="match status" value="1"/>
</dbReference>
<dbReference type="Proteomes" id="UP000799536">
    <property type="component" value="Unassembled WGS sequence"/>
</dbReference>
<dbReference type="GO" id="GO:0003677">
    <property type="term" value="F:DNA binding"/>
    <property type="evidence" value="ECO:0007669"/>
    <property type="project" value="InterPro"/>
</dbReference>
<evidence type="ECO:0000259" key="7">
    <source>
        <dbReference type="PROSITE" id="PS50048"/>
    </source>
</evidence>